<dbReference type="GO" id="GO:0017147">
    <property type="term" value="F:Wnt-protein binding"/>
    <property type="evidence" value="ECO:0007669"/>
    <property type="project" value="InterPro"/>
</dbReference>
<comment type="similarity">
    <text evidence="4">Belongs to the wntless family.</text>
</comment>
<gene>
    <name evidence="22" type="primary">LOC100900560</name>
</gene>
<protein>
    <recommendedName>
        <fullName evidence="5">Protein wntless</fullName>
    </recommendedName>
</protein>
<dbReference type="GO" id="GO:0042734">
    <property type="term" value="C:presynaptic membrane"/>
    <property type="evidence" value="ECO:0007669"/>
    <property type="project" value="UniProtKB-SubCell"/>
</dbReference>
<evidence type="ECO:0000259" key="20">
    <source>
        <dbReference type="Pfam" id="PF21883"/>
    </source>
</evidence>
<dbReference type="Pfam" id="PF21883">
    <property type="entry name" value="WLS_GOLD"/>
    <property type="match status" value="1"/>
</dbReference>
<feature type="domain" description="Wntless-like transmembrane" evidence="19">
    <location>
        <begin position="243"/>
        <end position="516"/>
    </location>
</feature>
<feature type="transmembrane region" description="Helical" evidence="18">
    <location>
        <begin position="399"/>
        <end position="420"/>
    </location>
</feature>
<evidence type="ECO:0000256" key="15">
    <source>
        <dbReference type="ARBA" id="ARBA00025880"/>
    </source>
</evidence>
<evidence type="ECO:0000313" key="21">
    <source>
        <dbReference type="Proteomes" id="UP000694867"/>
    </source>
</evidence>
<keyword evidence="8 18" id="KW-0812">Transmembrane</keyword>
<dbReference type="CTD" id="79971"/>
<dbReference type="GO" id="GO:0061355">
    <property type="term" value="P:Wnt protein secretion"/>
    <property type="evidence" value="ECO:0007669"/>
    <property type="project" value="TreeGrafter"/>
</dbReference>
<evidence type="ECO:0000256" key="16">
    <source>
        <dbReference type="ARBA" id="ARBA00034104"/>
    </source>
</evidence>
<evidence type="ECO:0000256" key="2">
    <source>
        <dbReference type="ARBA" id="ARBA00004477"/>
    </source>
</evidence>
<dbReference type="GO" id="GO:0010008">
    <property type="term" value="C:endosome membrane"/>
    <property type="evidence" value="ECO:0007669"/>
    <property type="project" value="UniProtKB-SubCell"/>
</dbReference>
<organism evidence="21 22">
    <name type="scientific">Galendromus occidentalis</name>
    <name type="common">western predatory mite</name>
    <dbReference type="NCBI Taxonomy" id="34638"/>
    <lineage>
        <taxon>Eukaryota</taxon>
        <taxon>Metazoa</taxon>
        <taxon>Ecdysozoa</taxon>
        <taxon>Arthropoda</taxon>
        <taxon>Chelicerata</taxon>
        <taxon>Arachnida</taxon>
        <taxon>Acari</taxon>
        <taxon>Parasitiformes</taxon>
        <taxon>Mesostigmata</taxon>
        <taxon>Gamasina</taxon>
        <taxon>Phytoseioidea</taxon>
        <taxon>Phytoseiidae</taxon>
        <taxon>Typhlodrominae</taxon>
        <taxon>Galendromus</taxon>
    </lineage>
</organism>
<feature type="transmembrane region" description="Helical" evidence="18">
    <location>
        <begin position="281"/>
        <end position="302"/>
    </location>
</feature>
<dbReference type="GO" id="GO:0005789">
    <property type="term" value="C:endoplasmic reticulum membrane"/>
    <property type="evidence" value="ECO:0007669"/>
    <property type="project" value="UniProtKB-SubCell"/>
</dbReference>
<feature type="transmembrane region" description="Helical" evidence="18">
    <location>
        <begin position="492"/>
        <end position="513"/>
    </location>
</feature>
<dbReference type="PANTHER" id="PTHR13449">
    <property type="entry name" value="INTEGRAL MEMBRANE PROTEIN GPR177"/>
    <property type="match status" value="1"/>
</dbReference>
<evidence type="ECO:0000256" key="17">
    <source>
        <dbReference type="ARBA" id="ARBA00034107"/>
    </source>
</evidence>
<keyword evidence="12" id="KW-0628">Postsynaptic cell membrane</keyword>
<keyword evidence="9 18" id="KW-1133">Transmembrane helix</keyword>
<evidence type="ECO:0000256" key="11">
    <source>
        <dbReference type="ARBA" id="ARBA00023136"/>
    </source>
</evidence>
<keyword evidence="21" id="KW-1185">Reference proteome</keyword>
<comment type="subcellular location">
    <subcellularLocation>
        <location evidence="2">Endoplasmic reticulum membrane</location>
        <topology evidence="2">Multi-pass membrane protein</topology>
    </subcellularLocation>
    <subcellularLocation>
        <location evidence="1">Endosome membrane</location>
        <topology evidence="1">Multi-pass membrane protein</topology>
    </subcellularLocation>
    <subcellularLocation>
        <location evidence="3">Golgi apparatus membrane</location>
        <topology evidence="3">Multi-pass membrane protein</topology>
    </subcellularLocation>
    <subcellularLocation>
        <location evidence="16">Postsynaptic cell membrane</location>
        <topology evidence="16">Multi-pass membrane protein</topology>
    </subcellularLocation>
    <subcellularLocation>
        <location evidence="17">Presynaptic cell membrane</location>
        <topology evidence="17">Multi-pass membrane protein</topology>
    </subcellularLocation>
</comment>
<evidence type="ECO:0000256" key="3">
    <source>
        <dbReference type="ARBA" id="ARBA00004653"/>
    </source>
</evidence>
<accession>A0AAJ7SGF9</accession>
<dbReference type="GO" id="GO:0045211">
    <property type="term" value="C:postsynaptic membrane"/>
    <property type="evidence" value="ECO:0007669"/>
    <property type="project" value="UniProtKB-SubCell"/>
</dbReference>
<dbReference type="GO" id="GO:0000139">
    <property type="term" value="C:Golgi membrane"/>
    <property type="evidence" value="ECO:0007669"/>
    <property type="project" value="UniProtKB-SubCell"/>
</dbReference>
<proteinExistence type="inferred from homology"/>
<evidence type="ECO:0000313" key="22">
    <source>
        <dbReference type="RefSeq" id="XP_028968034.1"/>
    </source>
</evidence>
<reference evidence="22" key="1">
    <citation type="submission" date="2025-08" db="UniProtKB">
        <authorList>
            <consortium name="RefSeq"/>
        </authorList>
    </citation>
    <scope>IDENTIFICATION</scope>
</reference>
<evidence type="ECO:0000256" key="13">
    <source>
        <dbReference type="ARBA" id="ARBA00023273"/>
    </source>
</evidence>
<keyword evidence="10" id="KW-0333">Golgi apparatus</keyword>
<feature type="transmembrane region" description="Helical" evidence="18">
    <location>
        <begin position="14"/>
        <end position="36"/>
    </location>
</feature>
<dbReference type="RefSeq" id="XP_028968034.1">
    <property type="nucleotide sequence ID" value="XM_029112201.1"/>
</dbReference>
<keyword evidence="7" id="KW-0879">Wnt signaling pathway</keyword>
<evidence type="ECO:0000256" key="1">
    <source>
        <dbReference type="ARBA" id="ARBA00004337"/>
    </source>
</evidence>
<dbReference type="InterPro" id="IPR009551">
    <property type="entry name" value="Wntless"/>
</dbReference>
<sequence length="571" mass="65087">MAGSILENLSNRKLVVIVGFVMLTLLSCFLLGGLIAPAPTNADQVLGTVCAQETPTVPGDFSWKWAIPRGSKGATNCKVLHNLADDTKKNINITANHVVFTFQLPLPREHKNLDYSRWQQNLMGVLHVELYYDAKNPLKQDPEVDMDIKMGYRDKHESADTWHLLANSTEKRTLGCDLNGTHHHQQDEHIYGYNCDALALFELGSLHHDYYLVNIKFPINREMTINQHFGLINEVWLVVIHQNGGFTKVWTTMKCFFLPLIIATMAWYWRRIKILERAPTLLECSIFGLAIVMAAIDVPIELLTLFYEMPYMLLIHDIRQGLFYASLFSFWLIFCGEHILENADNVERNRLSVYWKQFCGVIIGCTSLLIFDLCERGIHLANPFYSIWSTKLGRDMAQAFLTITTGCGAVYFFYLCHLCLRVRANISCKRSALPGMSETRRLFYEGIIYRFKFLLTATIVAAALTLVALFMSRWSEGQWKFDEDISLEYTSAFLTGVLGMWNCYVFILLVLYAPSHKNKGRSEPNDLNNLTDENQDSIEFSRLTHADSCNEVPECSGLASLSEMAKKVALD</sequence>
<evidence type="ECO:0000256" key="5">
    <source>
        <dbReference type="ARBA" id="ARBA00015887"/>
    </source>
</evidence>
<comment type="subunit">
    <text evidence="15">Interacts with wg; in the Golgi. Interacts with Vps35, a component of the retromer complex; wls stability is regulated by Vps35.</text>
</comment>
<evidence type="ECO:0000256" key="14">
    <source>
        <dbReference type="ARBA" id="ARBA00025339"/>
    </source>
</evidence>
<evidence type="ECO:0000256" key="9">
    <source>
        <dbReference type="ARBA" id="ARBA00022989"/>
    </source>
</evidence>
<feature type="transmembrane region" description="Helical" evidence="18">
    <location>
        <begin position="322"/>
        <end position="340"/>
    </location>
</feature>
<keyword evidence="12" id="KW-0770">Synapse</keyword>
<evidence type="ECO:0000256" key="10">
    <source>
        <dbReference type="ARBA" id="ARBA00023034"/>
    </source>
</evidence>
<feature type="transmembrane region" description="Helical" evidence="18">
    <location>
        <begin position="451"/>
        <end position="472"/>
    </location>
</feature>
<dbReference type="InterPro" id="IPR053936">
    <property type="entry name" value="WLS_GOLD"/>
</dbReference>
<keyword evidence="6" id="KW-0217">Developmental protein</keyword>
<feature type="domain" description="Wntless GOLD" evidence="20">
    <location>
        <begin position="62"/>
        <end position="242"/>
    </location>
</feature>
<dbReference type="Pfam" id="PF06664">
    <property type="entry name" value="WLS-like_TM"/>
    <property type="match status" value="1"/>
</dbReference>
<evidence type="ECO:0000256" key="18">
    <source>
        <dbReference type="SAM" id="Phobius"/>
    </source>
</evidence>
<comment type="function">
    <text evidence="14">A segment polarity gene required for wingless (wg)-dependent patterning processes, acting in both wg-sending cells and wg-target cells. In non-neuronal cells wls directs wg secretion. The wls traffic loop encompasses the Golgi, the cell surface, an endocytic compartment and a retrograde route leading back to the Golgi, and involves clathrin-mediated endocytosis and the retromer complex (a conserved protein complex consisting of Vps35 and Vps26). In neuronal cells (the larval motorneuron NMJ), the wg signal moves across the synapse via the release of wls-containing exosome-like vesicles. Postsynaptic wls is required for the trafficking of fz2 through the fz2-interacting protein Grip.</text>
</comment>
<dbReference type="Proteomes" id="UP000694867">
    <property type="component" value="Unplaced"/>
</dbReference>
<dbReference type="PANTHER" id="PTHR13449:SF2">
    <property type="entry name" value="PROTEIN WNTLESS HOMOLOG"/>
    <property type="match status" value="1"/>
</dbReference>
<keyword evidence="11 18" id="KW-0472">Membrane</keyword>
<dbReference type="GO" id="GO:0006886">
    <property type="term" value="P:intracellular protein transport"/>
    <property type="evidence" value="ECO:0007669"/>
    <property type="project" value="TreeGrafter"/>
</dbReference>
<dbReference type="KEGG" id="goe:100900560"/>
<evidence type="ECO:0000259" key="19">
    <source>
        <dbReference type="Pfam" id="PF06664"/>
    </source>
</evidence>
<dbReference type="GeneID" id="100900560"/>
<evidence type="ECO:0000256" key="4">
    <source>
        <dbReference type="ARBA" id="ARBA00008148"/>
    </source>
</evidence>
<name>A0AAJ7SGF9_9ACAR</name>
<feature type="transmembrane region" description="Helical" evidence="18">
    <location>
        <begin position="352"/>
        <end position="371"/>
    </location>
</feature>
<evidence type="ECO:0000256" key="7">
    <source>
        <dbReference type="ARBA" id="ARBA00022687"/>
    </source>
</evidence>
<evidence type="ECO:0000256" key="6">
    <source>
        <dbReference type="ARBA" id="ARBA00022473"/>
    </source>
</evidence>
<dbReference type="AlphaFoldDB" id="A0AAJ7SGF9"/>
<dbReference type="InterPro" id="IPR047843">
    <property type="entry name" value="WLS-like_TM"/>
</dbReference>
<keyword evidence="13" id="KW-0966">Cell projection</keyword>
<dbReference type="GO" id="GO:0016055">
    <property type="term" value="P:Wnt signaling pathway"/>
    <property type="evidence" value="ECO:0007669"/>
    <property type="project" value="UniProtKB-KW"/>
</dbReference>
<feature type="transmembrane region" description="Helical" evidence="18">
    <location>
        <begin position="249"/>
        <end position="269"/>
    </location>
</feature>
<evidence type="ECO:0000256" key="12">
    <source>
        <dbReference type="ARBA" id="ARBA00023257"/>
    </source>
</evidence>
<evidence type="ECO:0000256" key="8">
    <source>
        <dbReference type="ARBA" id="ARBA00022692"/>
    </source>
</evidence>